<feature type="non-terminal residue" evidence="4">
    <location>
        <position position="397"/>
    </location>
</feature>
<evidence type="ECO:0000256" key="1">
    <source>
        <dbReference type="SAM" id="Phobius"/>
    </source>
</evidence>
<dbReference type="CDD" id="cd18989">
    <property type="entry name" value="LGIC_ECD_cation"/>
    <property type="match status" value="1"/>
</dbReference>
<keyword evidence="4" id="KW-0675">Receptor</keyword>
<feature type="chain" id="PRO_5001520134" evidence="2">
    <location>
        <begin position="17"/>
        <end position="397"/>
    </location>
</feature>
<dbReference type="InterPro" id="IPR006201">
    <property type="entry name" value="Neur_channel"/>
</dbReference>
<dbReference type="SUPFAM" id="SSF63712">
    <property type="entry name" value="Nicotinic receptor ligand binding domain-like"/>
    <property type="match status" value="1"/>
</dbReference>
<keyword evidence="2" id="KW-0732">Signal</keyword>
<sequence length="397" mass="45628">MIAVLLISLFITSGTGDNGVCKSAPIVSTRQRLKNDLLCSYDRTSRPVKNSANQTIVRFTFYPVLIDLDDDASIMRIHTWLQLFWTDEFLIWEPEDYENTKYIYLEGSEIWLPDLIDFNRHVDADDLQLEMNTAVVFYNGKVVLSFLTQFSAHCKIDVRYWPNDRHTCGSIIGSETYLGHKLGLAITNKSLNFTFYKGSRKWKLESATLIKKFTTFKTNYTFVVALQCNFTVKRHSNLYVSTMVLPIIGTVTLTLASYWQHPLELPRIAVLIVSLIGHYFIVEQLSWVVPINGDTSVLIVNLVGYSLLICAGSLLLPIAYRNMIGDKPLPIWLNNLRLKFNNINASWLLFMITSQQPIIQTGTNDEEAIINSSPKYRQEWLILINIFDRLIFYILLL</sequence>
<reference evidence="4" key="1">
    <citation type="journal article" date="2014" name="PLoS Negl. Trop. Dis.">
        <title>An updated insight into the Sialotranscriptome of Triatoma infestans: developmental stage and geographic variations.</title>
        <authorList>
            <person name="Schwarz A."/>
            <person name="Medrano-Mercado N."/>
            <person name="Schaub G.A."/>
            <person name="Struchiner C.J."/>
            <person name="Bargues M.D."/>
            <person name="Levy M.Z."/>
            <person name="Ribeiro J.M."/>
        </authorList>
    </citation>
    <scope>NUCLEOTIDE SEQUENCE</scope>
    <source>
        <strain evidence="4">Chile</strain>
        <tissue evidence="4">Salivary glands</tissue>
    </source>
</reference>
<feature type="transmembrane region" description="Helical" evidence="1">
    <location>
        <begin position="238"/>
        <end position="258"/>
    </location>
</feature>
<dbReference type="AlphaFoldDB" id="A0A023EY00"/>
<evidence type="ECO:0000256" key="2">
    <source>
        <dbReference type="SAM" id="SignalP"/>
    </source>
</evidence>
<dbReference type="GO" id="GO:0004888">
    <property type="term" value="F:transmembrane signaling receptor activity"/>
    <property type="evidence" value="ECO:0007669"/>
    <property type="project" value="InterPro"/>
</dbReference>
<dbReference type="GO" id="GO:0016020">
    <property type="term" value="C:membrane"/>
    <property type="evidence" value="ECO:0007669"/>
    <property type="project" value="InterPro"/>
</dbReference>
<protein>
    <submittedName>
        <fullName evidence="4">Putative nicotinic acetylcholine receptor alpha9 subunit</fullName>
    </submittedName>
</protein>
<dbReference type="Pfam" id="PF02931">
    <property type="entry name" value="Neur_chan_LBD"/>
    <property type="match status" value="1"/>
</dbReference>
<keyword evidence="1" id="KW-0472">Membrane</keyword>
<organism evidence="4">
    <name type="scientific">Triatoma infestans</name>
    <name type="common">Assassin bug</name>
    <dbReference type="NCBI Taxonomy" id="30076"/>
    <lineage>
        <taxon>Eukaryota</taxon>
        <taxon>Metazoa</taxon>
        <taxon>Ecdysozoa</taxon>
        <taxon>Arthropoda</taxon>
        <taxon>Hexapoda</taxon>
        <taxon>Insecta</taxon>
        <taxon>Pterygota</taxon>
        <taxon>Neoptera</taxon>
        <taxon>Paraneoptera</taxon>
        <taxon>Hemiptera</taxon>
        <taxon>Heteroptera</taxon>
        <taxon>Panheteroptera</taxon>
        <taxon>Cimicomorpha</taxon>
        <taxon>Reduviidae</taxon>
        <taxon>Triatominae</taxon>
        <taxon>Triatoma</taxon>
    </lineage>
</organism>
<dbReference type="Gene3D" id="2.70.170.10">
    <property type="entry name" value="Neurotransmitter-gated ion-channel ligand-binding domain"/>
    <property type="match status" value="1"/>
</dbReference>
<proteinExistence type="evidence at transcript level"/>
<dbReference type="PRINTS" id="PR00252">
    <property type="entry name" value="NRIONCHANNEL"/>
</dbReference>
<evidence type="ECO:0000313" key="4">
    <source>
        <dbReference type="EMBL" id="JAC13958.1"/>
    </source>
</evidence>
<keyword evidence="1" id="KW-1133">Transmembrane helix</keyword>
<accession>A0A023EY00</accession>
<dbReference type="GO" id="GO:0005230">
    <property type="term" value="F:extracellular ligand-gated monoatomic ion channel activity"/>
    <property type="evidence" value="ECO:0007669"/>
    <property type="project" value="InterPro"/>
</dbReference>
<dbReference type="FunFam" id="2.70.170.10:FF:000028">
    <property type="entry name" value="AcetylCholine Receptor"/>
    <property type="match status" value="1"/>
</dbReference>
<feature type="signal peptide" evidence="2">
    <location>
        <begin position="1"/>
        <end position="16"/>
    </location>
</feature>
<feature type="transmembrane region" description="Helical" evidence="1">
    <location>
        <begin position="265"/>
        <end position="282"/>
    </location>
</feature>
<dbReference type="EMBL" id="GBBI01004754">
    <property type="protein sequence ID" value="JAC13958.1"/>
    <property type="molecule type" value="mRNA"/>
</dbReference>
<evidence type="ECO:0000259" key="3">
    <source>
        <dbReference type="Pfam" id="PF02931"/>
    </source>
</evidence>
<feature type="transmembrane region" description="Helical" evidence="1">
    <location>
        <begin position="302"/>
        <end position="320"/>
    </location>
</feature>
<name>A0A023EY00_TRIIF</name>
<dbReference type="InterPro" id="IPR036734">
    <property type="entry name" value="Neur_chan_lig-bd_sf"/>
</dbReference>
<dbReference type="PANTHER" id="PTHR18945">
    <property type="entry name" value="NEUROTRANSMITTER GATED ION CHANNEL"/>
    <property type="match status" value="1"/>
</dbReference>
<keyword evidence="1" id="KW-0812">Transmembrane</keyword>
<dbReference type="InterPro" id="IPR006202">
    <property type="entry name" value="Neur_chan_lig-bd"/>
</dbReference>
<feature type="domain" description="Neurotransmitter-gated ion-channel ligand-binding" evidence="3">
    <location>
        <begin position="31"/>
        <end position="235"/>
    </location>
</feature>